<feature type="transmembrane region" description="Helical" evidence="2">
    <location>
        <begin position="170"/>
        <end position="196"/>
    </location>
</feature>
<feature type="compositionally biased region" description="Low complexity" evidence="1">
    <location>
        <begin position="9"/>
        <end position="72"/>
    </location>
</feature>
<dbReference type="EMBL" id="BAABAT010000006">
    <property type="protein sequence ID" value="GAA4248536.1"/>
    <property type="molecule type" value="Genomic_DNA"/>
</dbReference>
<sequence length="206" mass="21506">MGYPPPGQDPYGQQPGQDPYGQPQYGQPQQPQYGQPQQPQYQDPYAQPQQPAYQDPYAQPQQPAYQDPYAQPQQPPVSGQPYPTSGGGYPTSGGAYPTSGGAYPAAGYPQQGYAGAQPQNTLGLVGMILGIAAIPLLCCFSIGLPLGIAAVVVSYLGLNKVKQGVANNRGQAMAGIICGGVAVGLWLIILIASLAFNLSVGSYSYP</sequence>
<keyword evidence="2" id="KW-0472">Membrane</keyword>
<proteinExistence type="predicted"/>
<evidence type="ECO:0000313" key="3">
    <source>
        <dbReference type="EMBL" id="GAA4248536.1"/>
    </source>
</evidence>
<reference evidence="4" key="1">
    <citation type="journal article" date="2019" name="Int. J. Syst. Evol. Microbiol.">
        <title>The Global Catalogue of Microorganisms (GCM) 10K type strain sequencing project: providing services to taxonomists for standard genome sequencing and annotation.</title>
        <authorList>
            <consortium name="The Broad Institute Genomics Platform"/>
            <consortium name="The Broad Institute Genome Sequencing Center for Infectious Disease"/>
            <person name="Wu L."/>
            <person name="Ma J."/>
        </authorList>
    </citation>
    <scope>NUCLEOTIDE SEQUENCE [LARGE SCALE GENOMIC DNA]</scope>
    <source>
        <strain evidence="4">JCM 17441</strain>
    </source>
</reference>
<keyword evidence="4" id="KW-1185">Reference proteome</keyword>
<evidence type="ECO:0008006" key="5">
    <source>
        <dbReference type="Google" id="ProtNLM"/>
    </source>
</evidence>
<keyword evidence="2" id="KW-0812">Transmembrane</keyword>
<comment type="caution">
    <text evidence="3">The sequence shown here is derived from an EMBL/GenBank/DDBJ whole genome shotgun (WGS) entry which is preliminary data.</text>
</comment>
<evidence type="ECO:0000256" key="1">
    <source>
        <dbReference type="SAM" id="MobiDB-lite"/>
    </source>
</evidence>
<evidence type="ECO:0000256" key="2">
    <source>
        <dbReference type="SAM" id="Phobius"/>
    </source>
</evidence>
<organism evidence="3 4">
    <name type="scientific">Dactylosporangium darangshiense</name>
    <dbReference type="NCBI Taxonomy" id="579108"/>
    <lineage>
        <taxon>Bacteria</taxon>
        <taxon>Bacillati</taxon>
        <taxon>Actinomycetota</taxon>
        <taxon>Actinomycetes</taxon>
        <taxon>Micromonosporales</taxon>
        <taxon>Micromonosporaceae</taxon>
        <taxon>Dactylosporangium</taxon>
    </lineage>
</organism>
<gene>
    <name evidence="3" type="ORF">GCM10022255_028950</name>
</gene>
<evidence type="ECO:0000313" key="4">
    <source>
        <dbReference type="Proteomes" id="UP001500620"/>
    </source>
</evidence>
<feature type="transmembrane region" description="Helical" evidence="2">
    <location>
        <begin position="127"/>
        <end position="158"/>
    </location>
</feature>
<keyword evidence="2" id="KW-1133">Transmembrane helix</keyword>
<accession>A0ABP8D6X9</accession>
<protein>
    <recommendedName>
        <fullName evidence="5">DUF4190 domain-containing protein</fullName>
    </recommendedName>
</protein>
<dbReference type="RefSeq" id="WP_380137914.1">
    <property type="nucleotide sequence ID" value="NZ_BAABAT010000006.1"/>
</dbReference>
<feature type="region of interest" description="Disordered" evidence="1">
    <location>
        <begin position="1"/>
        <end position="95"/>
    </location>
</feature>
<name>A0ABP8D6X9_9ACTN</name>
<dbReference type="Proteomes" id="UP001500620">
    <property type="component" value="Unassembled WGS sequence"/>
</dbReference>